<feature type="region of interest" description="Disordered" evidence="1">
    <location>
        <begin position="186"/>
        <end position="208"/>
    </location>
</feature>
<evidence type="ECO:0000313" key="2">
    <source>
        <dbReference type="EMBL" id="MEO9248757.1"/>
    </source>
</evidence>
<gene>
    <name evidence="2" type="ORF">ABDK96_13810</name>
</gene>
<sequence length="359" mass="37707">MSLPHIDADTIRRILPFERAVRAIEDGLAGAVDPERDSPRLFSPAPDGEFLLMPTEGGPRYTGVKVATIAPQNPGRGREKIQGVYVLFDAHTLAPLATMEAASLTAIRTPATTLTAIKHIAAAAPEGDQLGDTPRILVFGAGVQGLNHLRAARSLFPRATLQVVGRTPERRAALVRTLAAEGIEVEPVTDATGSAPSDAGPPGSGGVTDDVGAAISAADIIICVTTSSRPLFDGALPRDGAIIASVGQHGLGAREVDATLVRRSDVVVEGRASSWRESGDLVPARSAEEWQAMDLPNLKDLVAGRLQRRTGTCCLFTGVGMSWEDLVLAEAVYEGLDRRPAPAPEETAGQAPQAEVHHD</sequence>
<protein>
    <submittedName>
        <fullName evidence="2">Ornithine cyclodeaminase family protein</fullName>
    </submittedName>
</protein>
<dbReference type="SUPFAM" id="SSF51735">
    <property type="entry name" value="NAD(P)-binding Rossmann-fold domains"/>
    <property type="match status" value="1"/>
</dbReference>
<dbReference type="Pfam" id="PF02423">
    <property type="entry name" value="OCD_Mu_crystall"/>
    <property type="match status" value="2"/>
</dbReference>
<dbReference type="PIRSF" id="PIRSF001439">
    <property type="entry name" value="CryM"/>
    <property type="match status" value="1"/>
</dbReference>
<reference evidence="2 3" key="1">
    <citation type="submission" date="2024-05" db="EMBL/GenBank/DDBJ databases">
        <authorList>
            <person name="Yi C."/>
        </authorList>
    </citation>
    <scope>NUCLEOTIDE SEQUENCE [LARGE SCALE GENOMIC DNA]</scope>
    <source>
        <strain evidence="2 3">XS13</strain>
    </source>
</reference>
<dbReference type="Gene3D" id="3.30.1780.10">
    <property type="entry name" value="ornithine cyclodeaminase, domain 1"/>
    <property type="match status" value="1"/>
</dbReference>
<feature type="region of interest" description="Disordered" evidence="1">
    <location>
        <begin position="339"/>
        <end position="359"/>
    </location>
</feature>
<dbReference type="PANTHER" id="PTHR13812">
    <property type="entry name" value="KETIMINE REDUCTASE MU-CRYSTALLIN"/>
    <property type="match status" value="1"/>
</dbReference>
<dbReference type="RefSeq" id="WP_347921470.1">
    <property type="nucleotide sequence ID" value="NZ_JBDXMX010000006.1"/>
</dbReference>
<dbReference type="Proteomes" id="UP001484097">
    <property type="component" value="Unassembled WGS sequence"/>
</dbReference>
<accession>A0ABV0IML4</accession>
<comment type="caution">
    <text evidence="2">The sequence shown here is derived from an EMBL/GenBank/DDBJ whole genome shotgun (WGS) entry which is preliminary data.</text>
</comment>
<dbReference type="PANTHER" id="PTHR13812:SF19">
    <property type="entry name" value="KETIMINE REDUCTASE MU-CRYSTALLIN"/>
    <property type="match status" value="1"/>
</dbReference>
<feature type="compositionally biased region" description="Low complexity" evidence="1">
    <location>
        <begin position="191"/>
        <end position="201"/>
    </location>
</feature>
<keyword evidence="3" id="KW-1185">Reference proteome</keyword>
<evidence type="ECO:0000256" key="1">
    <source>
        <dbReference type="SAM" id="MobiDB-lite"/>
    </source>
</evidence>
<name>A0ABV0IML4_9MICC</name>
<evidence type="ECO:0000313" key="3">
    <source>
        <dbReference type="Proteomes" id="UP001484097"/>
    </source>
</evidence>
<dbReference type="EMBL" id="JBDXMX010000006">
    <property type="protein sequence ID" value="MEO9248757.1"/>
    <property type="molecule type" value="Genomic_DNA"/>
</dbReference>
<dbReference type="InterPro" id="IPR023401">
    <property type="entry name" value="ODC_N"/>
</dbReference>
<organism evidence="2 3">
    <name type="scientific">Citricoccus nitrophenolicus</name>
    <dbReference type="NCBI Taxonomy" id="863575"/>
    <lineage>
        <taxon>Bacteria</taxon>
        <taxon>Bacillati</taxon>
        <taxon>Actinomycetota</taxon>
        <taxon>Actinomycetes</taxon>
        <taxon>Micrococcales</taxon>
        <taxon>Micrococcaceae</taxon>
        <taxon>Citricoccus</taxon>
    </lineage>
</organism>
<dbReference type="InterPro" id="IPR003462">
    <property type="entry name" value="ODC_Mu_crystall"/>
</dbReference>
<proteinExistence type="predicted"/>
<dbReference type="Gene3D" id="3.40.50.720">
    <property type="entry name" value="NAD(P)-binding Rossmann-like Domain"/>
    <property type="match status" value="1"/>
</dbReference>
<dbReference type="InterPro" id="IPR036291">
    <property type="entry name" value="NAD(P)-bd_dom_sf"/>
</dbReference>